<evidence type="ECO:0000256" key="2">
    <source>
        <dbReference type="ARBA" id="ARBA00007742"/>
    </source>
</evidence>
<feature type="transmembrane region" description="Helical" evidence="9">
    <location>
        <begin position="229"/>
        <end position="257"/>
    </location>
</feature>
<dbReference type="PROSITE" id="PS50244">
    <property type="entry name" value="S5A_REDUCTASE"/>
    <property type="match status" value="1"/>
</dbReference>
<dbReference type="AlphaFoldDB" id="K0KSJ1"/>
<feature type="transmembrane region" description="Helical" evidence="9">
    <location>
        <begin position="176"/>
        <end position="195"/>
    </location>
</feature>
<comment type="similarity">
    <text evidence="2">Belongs to the steroid 5-alpha reductase family.</text>
</comment>
<reference evidence="11 12" key="1">
    <citation type="journal article" date="2012" name="Eukaryot. Cell">
        <title>Draft genome sequence of Wickerhamomyces ciferrii NRRL Y-1031 F-60-10.</title>
        <authorList>
            <person name="Schneider J."/>
            <person name="Andrea H."/>
            <person name="Blom J."/>
            <person name="Jaenicke S."/>
            <person name="Ruckert C."/>
            <person name="Schorsch C."/>
            <person name="Szczepanowski R."/>
            <person name="Farwick M."/>
            <person name="Goesmann A."/>
            <person name="Puhler A."/>
            <person name="Schaffer S."/>
            <person name="Tauch A."/>
            <person name="Kohler T."/>
            <person name="Brinkrolf K."/>
        </authorList>
    </citation>
    <scope>NUCLEOTIDE SEQUENCE [LARGE SCALE GENOMIC DNA]</scope>
    <source>
        <strain evidence="12">ATCC 14091 / BCRC 22168 / CBS 111 / JCM 3599 / NBRC 0793 / NRRL Y-1031 F-60-10</strain>
    </source>
</reference>
<dbReference type="eggNOG" id="KOG1639">
    <property type="taxonomic scope" value="Eukaryota"/>
</dbReference>
<dbReference type="GO" id="GO:0042761">
    <property type="term" value="P:very long-chain fatty acid biosynthetic process"/>
    <property type="evidence" value="ECO:0007669"/>
    <property type="project" value="TreeGrafter"/>
</dbReference>
<evidence type="ECO:0000313" key="12">
    <source>
        <dbReference type="Proteomes" id="UP000009328"/>
    </source>
</evidence>
<keyword evidence="5 9" id="KW-1133">Transmembrane helix</keyword>
<feature type="transmembrane region" description="Helical" evidence="9">
    <location>
        <begin position="78"/>
        <end position="98"/>
    </location>
</feature>
<keyword evidence="4 9" id="KW-0812">Transmembrane</keyword>
<dbReference type="FunCoup" id="K0KSJ1">
    <property type="interactions" value="424"/>
</dbReference>
<accession>K0KSJ1</accession>
<proteinExistence type="inferred from homology"/>
<organism evidence="11 12">
    <name type="scientific">Wickerhamomyces ciferrii (strain ATCC 14091 / BCRC 22168 / CBS 111 / JCM 3599 / NBRC 0793 / NRRL Y-1031 F-60-10)</name>
    <name type="common">Yeast</name>
    <name type="synonym">Pichia ciferrii</name>
    <dbReference type="NCBI Taxonomy" id="1206466"/>
    <lineage>
        <taxon>Eukaryota</taxon>
        <taxon>Fungi</taxon>
        <taxon>Dikarya</taxon>
        <taxon>Ascomycota</taxon>
        <taxon>Saccharomycotina</taxon>
        <taxon>Saccharomycetes</taxon>
        <taxon>Phaffomycetales</taxon>
        <taxon>Wickerhamomycetaceae</taxon>
        <taxon>Wickerhamomyces</taxon>
    </lineage>
</organism>
<dbReference type="InterPro" id="IPR001104">
    <property type="entry name" value="3-oxo-5_a-steroid_4-DH_C"/>
</dbReference>
<dbReference type="EMBL" id="CAIF01000178">
    <property type="protein sequence ID" value="CCH45012.1"/>
    <property type="molecule type" value="Genomic_DNA"/>
</dbReference>
<dbReference type="HOGENOM" id="CLU_059260_0_0_1"/>
<evidence type="ECO:0000256" key="7">
    <source>
        <dbReference type="ARBA" id="ARBA00023098"/>
    </source>
</evidence>
<keyword evidence="7" id="KW-0443">Lipid metabolism</keyword>
<evidence type="ECO:0000256" key="9">
    <source>
        <dbReference type="SAM" id="Phobius"/>
    </source>
</evidence>
<dbReference type="GO" id="GO:0016020">
    <property type="term" value="C:membrane"/>
    <property type="evidence" value="ECO:0007669"/>
    <property type="project" value="UniProtKB-SubCell"/>
</dbReference>
<comment type="subcellular location">
    <subcellularLocation>
        <location evidence="1">Membrane</location>
        <topology evidence="1">Multi-pass membrane protein</topology>
    </subcellularLocation>
</comment>
<feature type="transmembrane region" description="Helical" evidence="9">
    <location>
        <begin position="144"/>
        <end position="164"/>
    </location>
</feature>
<evidence type="ECO:0000256" key="6">
    <source>
        <dbReference type="ARBA" id="ARBA00023002"/>
    </source>
</evidence>
<dbReference type="PANTHER" id="PTHR10556">
    <property type="entry name" value="3-OXO-5-ALPHA-STEROID 4-DEHYDROGENASE"/>
    <property type="match status" value="1"/>
</dbReference>
<evidence type="ECO:0000256" key="1">
    <source>
        <dbReference type="ARBA" id="ARBA00004141"/>
    </source>
</evidence>
<keyword evidence="12" id="KW-1185">Reference proteome</keyword>
<gene>
    <name evidence="11" type="ORF">BN7_4591</name>
</gene>
<evidence type="ECO:0000313" key="11">
    <source>
        <dbReference type="EMBL" id="CCH45012.1"/>
    </source>
</evidence>
<evidence type="ECO:0000256" key="8">
    <source>
        <dbReference type="ARBA" id="ARBA00023136"/>
    </source>
</evidence>
<evidence type="ECO:0000256" key="4">
    <source>
        <dbReference type="ARBA" id="ARBA00022692"/>
    </source>
</evidence>
<protein>
    <submittedName>
        <fullName evidence="11">Trans-2,3-enoyl-CoA reductase</fullName>
        <ecNumber evidence="11">1.3.1.-</ecNumber>
    </submittedName>
</protein>
<evidence type="ECO:0000259" key="10">
    <source>
        <dbReference type="Pfam" id="PF02544"/>
    </source>
</evidence>
<feature type="domain" description="3-oxo-5-alpha-steroid 4-dehydrogenase C-terminal" evidence="10">
    <location>
        <begin position="133"/>
        <end position="278"/>
    </location>
</feature>
<dbReference type="InterPro" id="IPR039357">
    <property type="entry name" value="SRD5A/TECR"/>
</dbReference>
<keyword evidence="8 9" id="KW-0472">Membrane</keyword>
<dbReference type="PANTHER" id="PTHR10556:SF28">
    <property type="entry name" value="VERY-LONG-CHAIN ENOYL-COA REDUCTASE"/>
    <property type="match status" value="1"/>
</dbReference>
<sequence>MGSIKVNPRSKNIKPTTIELVKPDYNALVQQLSTHSKLNKNRLRITSINGKLINKNEELLDQTEVYVKDIGPQIGWRTVYLIEYFGPILVHYFIYNYLAQNPISYKLIYQMNLIHYGKREIENVLVHKFSNSTMPLFNLFKNSFHYWVLGGSLSLMYLDLGNLSIPQLEKYLNPDYIFYIWVGAEFFNAVTHIQLRLLGDKTVRKGLPRTPPSGGFFEIFISPNYTMEIYGWICVFLLNPNIFTLIFLAVGATQMYFWSIKKQQKYGTKKSFLIPFIF</sequence>
<name>K0KSJ1_WICCF</name>
<comment type="caution">
    <text evidence="11">The sequence shown here is derived from an EMBL/GenBank/DDBJ whole genome shotgun (WGS) entry which is preliminary data.</text>
</comment>
<dbReference type="Proteomes" id="UP000009328">
    <property type="component" value="Unassembled WGS sequence"/>
</dbReference>
<evidence type="ECO:0000256" key="5">
    <source>
        <dbReference type="ARBA" id="ARBA00022989"/>
    </source>
</evidence>
<keyword evidence="3" id="KW-0444">Lipid biosynthesis</keyword>
<dbReference type="Pfam" id="PF02544">
    <property type="entry name" value="Steroid_dh"/>
    <property type="match status" value="1"/>
</dbReference>
<dbReference type="GO" id="GO:0016627">
    <property type="term" value="F:oxidoreductase activity, acting on the CH-CH group of donors"/>
    <property type="evidence" value="ECO:0007669"/>
    <property type="project" value="InterPro"/>
</dbReference>
<keyword evidence="6 11" id="KW-0560">Oxidoreductase</keyword>
<dbReference type="STRING" id="1206466.K0KSJ1"/>
<dbReference type="EC" id="1.3.1.-" evidence="11"/>
<dbReference type="InParanoid" id="K0KSJ1"/>
<evidence type="ECO:0000256" key="3">
    <source>
        <dbReference type="ARBA" id="ARBA00022516"/>
    </source>
</evidence>